<dbReference type="Gramene" id="KJB21374">
    <property type="protein sequence ID" value="KJB21374"/>
    <property type="gene ID" value="B456_004G102500"/>
</dbReference>
<dbReference type="InterPro" id="IPR011990">
    <property type="entry name" value="TPR-like_helical_dom_sf"/>
</dbReference>
<evidence type="ECO:0000313" key="6">
    <source>
        <dbReference type="Proteomes" id="UP000032304"/>
    </source>
</evidence>
<evidence type="ECO:0008006" key="7">
    <source>
        <dbReference type="Google" id="ProtNLM"/>
    </source>
</evidence>
<accession>A0A0D2QW45</accession>
<dbReference type="NCBIfam" id="TIGR00756">
    <property type="entry name" value="PPR"/>
    <property type="match status" value="1"/>
</dbReference>
<dbReference type="EMBL" id="CM001743">
    <property type="protein sequence ID" value="KJB21381.1"/>
    <property type="molecule type" value="Genomic_DNA"/>
</dbReference>
<feature type="repeat" description="PPR" evidence="3">
    <location>
        <begin position="19"/>
        <end position="53"/>
    </location>
</feature>
<dbReference type="STRING" id="29730.A0A0D2QW45"/>
<keyword evidence="2" id="KW-0677">Repeat</keyword>
<evidence type="ECO:0000256" key="3">
    <source>
        <dbReference type="PROSITE-ProRule" id="PRU00708"/>
    </source>
</evidence>
<comment type="similarity">
    <text evidence="1">Belongs to the PPR family. P subfamily.</text>
</comment>
<name>A0A0D2QW45_GOSRA</name>
<dbReference type="Gramene" id="KJB21380">
    <property type="protein sequence ID" value="KJB21380"/>
    <property type="gene ID" value="B456_004G102500"/>
</dbReference>
<sequence>MCSPILLSLFFGIASDAPDAVTYNAFMNGICKEGRADDAFRLCDNMNSEGLALDNITYTTLIHVSLKAGCKFWHEKFIVDHGTAMILLFLKYCTGC</sequence>
<dbReference type="Gene3D" id="1.25.40.10">
    <property type="entry name" value="Tetratricopeptide repeat domain"/>
    <property type="match status" value="1"/>
</dbReference>
<dbReference type="Gramene" id="KJB21379">
    <property type="protein sequence ID" value="KJB21379"/>
    <property type="gene ID" value="B456_004G102500"/>
</dbReference>
<proteinExistence type="inferred from homology"/>
<gene>
    <name evidence="5" type="ORF">B456_004G102500</name>
</gene>
<keyword evidence="6" id="KW-1185">Reference proteome</keyword>
<protein>
    <recommendedName>
        <fullName evidence="7">Pentatricopeptide repeat-containing protein</fullName>
    </recommendedName>
</protein>
<dbReference type="EMBL" id="CM001743">
    <property type="protein sequence ID" value="KJB21375.1"/>
    <property type="molecule type" value="Genomic_DNA"/>
</dbReference>
<dbReference type="EMBL" id="CM001743">
    <property type="protein sequence ID" value="KJB21378.1"/>
    <property type="molecule type" value="Genomic_DNA"/>
</dbReference>
<dbReference type="EMBL" id="CM001743">
    <property type="protein sequence ID" value="KJB21377.1"/>
    <property type="molecule type" value="Genomic_DNA"/>
</dbReference>
<dbReference type="Gramene" id="KJB21377">
    <property type="protein sequence ID" value="KJB21377"/>
    <property type="gene ID" value="B456_004G102500"/>
</dbReference>
<dbReference type="EMBL" id="CM001743">
    <property type="protein sequence ID" value="KJB21374.1"/>
    <property type="molecule type" value="Genomic_DNA"/>
</dbReference>
<dbReference type="EMBL" id="CM001743">
    <property type="protein sequence ID" value="KJB21380.1"/>
    <property type="molecule type" value="Genomic_DNA"/>
</dbReference>
<dbReference type="InterPro" id="IPR002885">
    <property type="entry name" value="PPR_rpt"/>
</dbReference>
<dbReference type="Gramene" id="KJB21375">
    <property type="protein sequence ID" value="KJB21375"/>
    <property type="gene ID" value="B456_004G102500"/>
</dbReference>
<dbReference type="PROSITE" id="PS51375">
    <property type="entry name" value="PPR"/>
    <property type="match status" value="1"/>
</dbReference>
<evidence type="ECO:0000256" key="1">
    <source>
        <dbReference type="ARBA" id="ARBA00007626"/>
    </source>
</evidence>
<evidence type="ECO:0000256" key="2">
    <source>
        <dbReference type="ARBA" id="ARBA00022737"/>
    </source>
</evidence>
<evidence type="ECO:0000313" key="5">
    <source>
        <dbReference type="EMBL" id="KJB21376.1"/>
    </source>
</evidence>
<feature type="signal peptide" evidence="4">
    <location>
        <begin position="1"/>
        <end position="16"/>
    </location>
</feature>
<dbReference type="EMBL" id="CM001743">
    <property type="protein sequence ID" value="KJB21376.1"/>
    <property type="molecule type" value="Genomic_DNA"/>
</dbReference>
<dbReference type="Gramene" id="KJB21381">
    <property type="protein sequence ID" value="KJB21381"/>
    <property type="gene ID" value="B456_004G102500"/>
</dbReference>
<dbReference type="Proteomes" id="UP000032304">
    <property type="component" value="Chromosome 4"/>
</dbReference>
<dbReference type="AlphaFoldDB" id="A0A0D2QW45"/>
<reference evidence="5 6" key="1">
    <citation type="journal article" date="2012" name="Nature">
        <title>Repeated polyploidization of Gossypium genomes and the evolution of spinnable cotton fibres.</title>
        <authorList>
            <person name="Paterson A.H."/>
            <person name="Wendel J.F."/>
            <person name="Gundlach H."/>
            <person name="Guo H."/>
            <person name="Jenkins J."/>
            <person name="Jin D."/>
            <person name="Llewellyn D."/>
            <person name="Showmaker K.C."/>
            <person name="Shu S."/>
            <person name="Udall J."/>
            <person name="Yoo M.J."/>
            <person name="Byers R."/>
            <person name="Chen W."/>
            <person name="Doron-Faigenboim A."/>
            <person name="Duke M.V."/>
            <person name="Gong L."/>
            <person name="Grimwood J."/>
            <person name="Grover C."/>
            <person name="Grupp K."/>
            <person name="Hu G."/>
            <person name="Lee T.H."/>
            <person name="Li J."/>
            <person name="Lin L."/>
            <person name="Liu T."/>
            <person name="Marler B.S."/>
            <person name="Page J.T."/>
            <person name="Roberts A.W."/>
            <person name="Romanel E."/>
            <person name="Sanders W.S."/>
            <person name="Szadkowski E."/>
            <person name="Tan X."/>
            <person name="Tang H."/>
            <person name="Xu C."/>
            <person name="Wang J."/>
            <person name="Wang Z."/>
            <person name="Zhang D."/>
            <person name="Zhang L."/>
            <person name="Ashrafi H."/>
            <person name="Bedon F."/>
            <person name="Bowers J.E."/>
            <person name="Brubaker C.L."/>
            <person name="Chee P.W."/>
            <person name="Das S."/>
            <person name="Gingle A.R."/>
            <person name="Haigler C.H."/>
            <person name="Harker D."/>
            <person name="Hoffmann L.V."/>
            <person name="Hovav R."/>
            <person name="Jones D.C."/>
            <person name="Lemke C."/>
            <person name="Mansoor S."/>
            <person name="ur Rahman M."/>
            <person name="Rainville L.N."/>
            <person name="Rambani A."/>
            <person name="Reddy U.K."/>
            <person name="Rong J.K."/>
            <person name="Saranga Y."/>
            <person name="Scheffler B.E."/>
            <person name="Scheffler J.A."/>
            <person name="Stelly D.M."/>
            <person name="Triplett B.A."/>
            <person name="Van Deynze A."/>
            <person name="Vaslin M.F."/>
            <person name="Waghmare V.N."/>
            <person name="Walford S.A."/>
            <person name="Wright R.J."/>
            <person name="Zaki E.A."/>
            <person name="Zhang T."/>
            <person name="Dennis E.S."/>
            <person name="Mayer K.F."/>
            <person name="Peterson D.G."/>
            <person name="Rokhsar D.S."/>
            <person name="Wang X."/>
            <person name="Schmutz J."/>
        </authorList>
    </citation>
    <scope>NUCLEOTIDE SEQUENCE [LARGE SCALE GENOMIC DNA]</scope>
</reference>
<feature type="chain" id="PRO_5007395393" description="Pentatricopeptide repeat-containing protein" evidence="4">
    <location>
        <begin position="17"/>
        <end position="96"/>
    </location>
</feature>
<dbReference type="Gramene" id="KJB21376">
    <property type="protein sequence ID" value="KJB21376"/>
    <property type="gene ID" value="B456_004G102500"/>
</dbReference>
<dbReference type="Gramene" id="KJB21378">
    <property type="protein sequence ID" value="KJB21378"/>
    <property type="gene ID" value="B456_004G102500"/>
</dbReference>
<dbReference type="Pfam" id="PF13041">
    <property type="entry name" value="PPR_2"/>
    <property type="match status" value="1"/>
</dbReference>
<dbReference type="PANTHER" id="PTHR47941">
    <property type="entry name" value="PENTATRICOPEPTIDE REPEAT-CONTAINING PROTEIN 3, MITOCHONDRIAL"/>
    <property type="match status" value="1"/>
</dbReference>
<dbReference type="EMBL" id="CM001743">
    <property type="protein sequence ID" value="KJB21379.1"/>
    <property type="molecule type" value="Genomic_DNA"/>
</dbReference>
<keyword evidence="4" id="KW-0732">Signal</keyword>
<organism evidence="5 6">
    <name type="scientific">Gossypium raimondii</name>
    <name type="common">Peruvian cotton</name>
    <name type="synonym">Gossypium klotzschianum subsp. raimondii</name>
    <dbReference type="NCBI Taxonomy" id="29730"/>
    <lineage>
        <taxon>Eukaryota</taxon>
        <taxon>Viridiplantae</taxon>
        <taxon>Streptophyta</taxon>
        <taxon>Embryophyta</taxon>
        <taxon>Tracheophyta</taxon>
        <taxon>Spermatophyta</taxon>
        <taxon>Magnoliopsida</taxon>
        <taxon>eudicotyledons</taxon>
        <taxon>Gunneridae</taxon>
        <taxon>Pentapetalae</taxon>
        <taxon>rosids</taxon>
        <taxon>malvids</taxon>
        <taxon>Malvales</taxon>
        <taxon>Malvaceae</taxon>
        <taxon>Malvoideae</taxon>
        <taxon>Gossypium</taxon>
    </lineage>
</organism>
<evidence type="ECO:0000256" key="4">
    <source>
        <dbReference type="SAM" id="SignalP"/>
    </source>
</evidence>